<dbReference type="PANTHER" id="PTHR23419">
    <property type="entry name" value="DIVALENT CATION TOLERANCE CUTA-RELATED"/>
    <property type="match status" value="1"/>
</dbReference>
<dbReference type="Gene3D" id="3.30.70.120">
    <property type="match status" value="1"/>
</dbReference>
<dbReference type="SUPFAM" id="SSF54913">
    <property type="entry name" value="GlnB-like"/>
    <property type="match status" value="1"/>
</dbReference>
<dbReference type="InterPro" id="IPR011322">
    <property type="entry name" value="N-reg_PII-like_a/b"/>
</dbReference>
<comment type="similarity">
    <text evidence="1">Belongs to the CutA family.</text>
</comment>
<evidence type="ECO:0000256" key="1">
    <source>
        <dbReference type="ARBA" id="ARBA00010169"/>
    </source>
</evidence>
<evidence type="ECO:0000313" key="3">
    <source>
        <dbReference type="Proteomes" id="UP001596203"/>
    </source>
</evidence>
<dbReference type="Pfam" id="PF03091">
    <property type="entry name" value="CutA1"/>
    <property type="match status" value="1"/>
</dbReference>
<organism evidence="2 3">
    <name type="scientific">Plantactinospora solaniradicis</name>
    <dbReference type="NCBI Taxonomy" id="1723736"/>
    <lineage>
        <taxon>Bacteria</taxon>
        <taxon>Bacillati</taxon>
        <taxon>Actinomycetota</taxon>
        <taxon>Actinomycetes</taxon>
        <taxon>Micromonosporales</taxon>
        <taxon>Micromonosporaceae</taxon>
        <taxon>Plantactinospora</taxon>
    </lineage>
</organism>
<gene>
    <name evidence="2" type="primary">cutA</name>
    <name evidence="2" type="ORF">ACFP2T_28535</name>
</gene>
<dbReference type="InterPro" id="IPR015867">
    <property type="entry name" value="N-reg_PII/ATP_PRibTrfase_C"/>
</dbReference>
<dbReference type="PANTHER" id="PTHR23419:SF8">
    <property type="entry name" value="FI09726P"/>
    <property type="match status" value="1"/>
</dbReference>
<proteinExistence type="inferred from homology"/>
<dbReference type="EMBL" id="JBHSPR010000029">
    <property type="protein sequence ID" value="MFC6020128.1"/>
    <property type="molecule type" value="Genomic_DNA"/>
</dbReference>
<comment type="caution">
    <text evidence="2">The sequence shown here is derived from an EMBL/GenBank/DDBJ whole genome shotgun (WGS) entry which is preliminary data.</text>
</comment>
<accession>A0ABW1KGG8</accession>
<dbReference type="RefSeq" id="WP_377426916.1">
    <property type="nucleotide sequence ID" value="NZ_JBHSPR010000029.1"/>
</dbReference>
<evidence type="ECO:0000313" key="2">
    <source>
        <dbReference type="EMBL" id="MFC6020128.1"/>
    </source>
</evidence>
<sequence length="75" mass="8214">MIRSIYRWEGTVEDEPEARVALHTRVSLVPQIVAQADAEHPYDVPCVIALPVVAGNPAYMQWVLDSTAEPDGDPG</sequence>
<dbReference type="Proteomes" id="UP001596203">
    <property type="component" value="Unassembled WGS sequence"/>
</dbReference>
<protein>
    <submittedName>
        <fullName evidence="2">Divalent-cation tolerance protein CutA</fullName>
    </submittedName>
</protein>
<dbReference type="InterPro" id="IPR004323">
    <property type="entry name" value="Ion_tolerance_CutA"/>
</dbReference>
<reference evidence="3" key="1">
    <citation type="journal article" date="2019" name="Int. J. Syst. Evol. Microbiol.">
        <title>The Global Catalogue of Microorganisms (GCM) 10K type strain sequencing project: providing services to taxonomists for standard genome sequencing and annotation.</title>
        <authorList>
            <consortium name="The Broad Institute Genomics Platform"/>
            <consortium name="The Broad Institute Genome Sequencing Center for Infectious Disease"/>
            <person name="Wu L."/>
            <person name="Ma J."/>
        </authorList>
    </citation>
    <scope>NUCLEOTIDE SEQUENCE [LARGE SCALE GENOMIC DNA]</scope>
    <source>
        <strain evidence="3">ZS-35-S2</strain>
    </source>
</reference>
<name>A0ABW1KGG8_9ACTN</name>
<keyword evidence="3" id="KW-1185">Reference proteome</keyword>